<dbReference type="AlphaFoldDB" id="A0A830HWS5"/>
<organism evidence="1 2">
    <name type="scientific">Pycnococcus provasolii</name>
    <dbReference type="NCBI Taxonomy" id="41880"/>
    <lineage>
        <taxon>Eukaryota</taxon>
        <taxon>Viridiplantae</taxon>
        <taxon>Chlorophyta</taxon>
        <taxon>Pseudoscourfieldiophyceae</taxon>
        <taxon>Pseudoscourfieldiales</taxon>
        <taxon>Pycnococcaceae</taxon>
        <taxon>Pycnococcus</taxon>
    </lineage>
</organism>
<evidence type="ECO:0000313" key="2">
    <source>
        <dbReference type="Proteomes" id="UP000660262"/>
    </source>
</evidence>
<name>A0A830HWS5_9CHLO</name>
<accession>A0A830HWS5</accession>
<dbReference type="Proteomes" id="UP000660262">
    <property type="component" value="Unassembled WGS sequence"/>
</dbReference>
<keyword evidence="2" id="KW-1185">Reference proteome</keyword>
<evidence type="ECO:0000313" key="1">
    <source>
        <dbReference type="EMBL" id="GHP11896.1"/>
    </source>
</evidence>
<proteinExistence type="predicted"/>
<reference evidence="1" key="1">
    <citation type="submission" date="2020-10" db="EMBL/GenBank/DDBJ databases">
        <title>Unveiling of a novel bifunctional photoreceptor, Dualchrome1, isolated from a cosmopolitan green alga.</title>
        <authorList>
            <person name="Suzuki S."/>
            <person name="Kawachi M."/>
        </authorList>
    </citation>
    <scope>NUCLEOTIDE SEQUENCE</scope>
    <source>
        <strain evidence="1">NIES 2893</strain>
    </source>
</reference>
<sequence length="147" mass="16202">MQSKQPAHTAAQFVDQMDANFFESAQAFAALAQRENNKDAYDYITRAISVCLSAKNSKLRPELRLFNEVASVNDSKERARILTSNRQHLSDGYFISIVEEVVRDLATTVENAPALAGENARKNLDRARSILSEARAVVKDGASDKAA</sequence>
<comment type="caution">
    <text evidence="1">The sequence shown here is derived from an EMBL/GenBank/DDBJ whole genome shotgun (WGS) entry which is preliminary data.</text>
</comment>
<gene>
    <name evidence="1" type="ORF">PPROV_001062300</name>
</gene>
<dbReference type="OrthoDB" id="534978at2759"/>
<protein>
    <submittedName>
        <fullName evidence="1">Uncharacterized protein</fullName>
    </submittedName>
</protein>
<dbReference type="EMBL" id="BNJQ01000037">
    <property type="protein sequence ID" value="GHP11896.1"/>
    <property type="molecule type" value="Genomic_DNA"/>
</dbReference>